<evidence type="ECO:0000256" key="7">
    <source>
        <dbReference type="SAM" id="SignalP"/>
    </source>
</evidence>
<keyword evidence="6" id="KW-0472">Membrane</keyword>
<evidence type="ECO:0000256" key="6">
    <source>
        <dbReference type="SAM" id="Phobius"/>
    </source>
</evidence>
<dbReference type="OrthoDB" id="5951731at2759"/>
<dbReference type="PANTHER" id="PTHR11905">
    <property type="entry name" value="ADAM A DISINTEGRIN AND METALLOPROTEASE DOMAIN"/>
    <property type="match status" value="1"/>
</dbReference>
<dbReference type="Gene3D" id="3.40.390.10">
    <property type="entry name" value="Collagenase (Catalytic Domain)"/>
    <property type="match status" value="1"/>
</dbReference>
<evidence type="ECO:0000259" key="8">
    <source>
        <dbReference type="PROSITE" id="PS50214"/>
    </source>
</evidence>
<dbReference type="STRING" id="50990.A0A4Y7QPZ6"/>
<dbReference type="GO" id="GO:0006508">
    <property type="term" value="P:proteolysis"/>
    <property type="evidence" value="ECO:0007669"/>
    <property type="project" value="InterPro"/>
</dbReference>
<dbReference type="PROSITE" id="PS50215">
    <property type="entry name" value="ADAM_MEPRO"/>
    <property type="match status" value="1"/>
</dbReference>
<proteinExistence type="predicted"/>
<name>A0A4Y7QPZ6_9AGAM</name>
<feature type="compositionally biased region" description="Polar residues" evidence="5">
    <location>
        <begin position="874"/>
        <end position="894"/>
    </location>
</feature>
<feature type="signal peptide" evidence="7">
    <location>
        <begin position="1"/>
        <end position="25"/>
    </location>
</feature>
<comment type="caution">
    <text evidence="4">Lacks conserved residue(s) required for the propagation of feature annotation.</text>
</comment>
<keyword evidence="1" id="KW-1015">Disulfide bond</keyword>
<dbReference type="AlphaFoldDB" id="A0A4Y7QPZ6"/>
<dbReference type="SUPFAM" id="SSF55486">
    <property type="entry name" value="Metalloproteases ('zincins'), catalytic domain"/>
    <property type="match status" value="1"/>
</dbReference>
<evidence type="ECO:0000256" key="5">
    <source>
        <dbReference type="SAM" id="MobiDB-lite"/>
    </source>
</evidence>
<keyword evidence="4" id="KW-0862">Zinc</keyword>
<feature type="binding site" evidence="4">
    <location>
        <position position="489"/>
    </location>
    <ligand>
        <name>Zn(2+)</name>
        <dbReference type="ChEBI" id="CHEBI:29105"/>
        <note>catalytic</note>
    </ligand>
</feature>
<keyword evidence="4" id="KW-0479">Metal-binding</keyword>
<dbReference type="VEuPathDB" id="FungiDB:BD410DRAFT_781544"/>
<evidence type="ECO:0000313" key="10">
    <source>
        <dbReference type="EMBL" id="TDL28979.1"/>
    </source>
</evidence>
<reference evidence="10 11" key="1">
    <citation type="submission" date="2018-06" db="EMBL/GenBank/DDBJ databases">
        <title>A transcriptomic atlas of mushroom development highlights an independent origin of complex multicellularity.</title>
        <authorList>
            <consortium name="DOE Joint Genome Institute"/>
            <person name="Krizsan K."/>
            <person name="Almasi E."/>
            <person name="Merenyi Z."/>
            <person name="Sahu N."/>
            <person name="Viragh M."/>
            <person name="Koszo T."/>
            <person name="Mondo S."/>
            <person name="Kiss B."/>
            <person name="Balint B."/>
            <person name="Kues U."/>
            <person name="Barry K."/>
            <person name="Hegedus J.C."/>
            <person name="Henrissat B."/>
            <person name="Johnson J."/>
            <person name="Lipzen A."/>
            <person name="Ohm R."/>
            <person name="Nagy I."/>
            <person name="Pangilinan J."/>
            <person name="Yan J."/>
            <person name="Xiong Y."/>
            <person name="Grigoriev I.V."/>
            <person name="Hibbett D.S."/>
            <person name="Nagy L.G."/>
        </authorList>
    </citation>
    <scope>NUCLEOTIDE SEQUENCE [LARGE SCALE GENOMIC DNA]</scope>
    <source>
        <strain evidence="10 11">SZMC22713</strain>
    </source>
</reference>
<dbReference type="EMBL" id="ML170157">
    <property type="protein sequence ID" value="TDL28979.1"/>
    <property type="molecule type" value="Genomic_DNA"/>
</dbReference>
<dbReference type="InterPro" id="IPR001590">
    <property type="entry name" value="Peptidase_M12B"/>
</dbReference>
<dbReference type="InterPro" id="IPR036436">
    <property type="entry name" value="Disintegrin_dom_sf"/>
</dbReference>
<accession>A0A4Y7QPZ6</accession>
<feature type="region of interest" description="Disordered" evidence="5">
    <location>
        <begin position="847"/>
        <end position="921"/>
    </location>
</feature>
<dbReference type="GO" id="GO:0004222">
    <property type="term" value="F:metalloendopeptidase activity"/>
    <property type="evidence" value="ECO:0007669"/>
    <property type="project" value="InterPro"/>
</dbReference>
<organism evidence="10 11">
    <name type="scientific">Rickenella mellea</name>
    <dbReference type="NCBI Taxonomy" id="50990"/>
    <lineage>
        <taxon>Eukaryota</taxon>
        <taxon>Fungi</taxon>
        <taxon>Dikarya</taxon>
        <taxon>Basidiomycota</taxon>
        <taxon>Agaricomycotina</taxon>
        <taxon>Agaricomycetes</taxon>
        <taxon>Hymenochaetales</taxon>
        <taxon>Rickenellaceae</taxon>
        <taxon>Rickenella</taxon>
    </lineage>
</organism>
<dbReference type="Proteomes" id="UP000294933">
    <property type="component" value="Unassembled WGS sequence"/>
</dbReference>
<feature type="domain" description="Disintegrin" evidence="8">
    <location>
        <begin position="577"/>
        <end position="665"/>
    </location>
</feature>
<feature type="binding site" evidence="4">
    <location>
        <position position="499"/>
    </location>
    <ligand>
        <name>Zn(2+)</name>
        <dbReference type="ChEBI" id="CHEBI:29105"/>
        <note>catalytic</note>
    </ligand>
</feature>
<keyword evidence="11" id="KW-1185">Reference proteome</keyword>
<evidence type="ECO:0000256" key="1">
    <source>
        <dbReference type="ARBA" id="ARBA00023157"/>
    </source>
</evidence>
<evidence type="ECO:0000256" key="2">
    <source>
        <dbReference type="ARBA" id="ARBA00056552"/>
    </source>
</evidence>
<dbReference type="InterPro" id="IPR024079">
    <property type="entry name" value="MetalloPept_cat_dom_sf"/>
</dbReference>
<feature type="active site" evidence="4">
    <location>
        <position position="490"/>
    </location>
</feature>
<dbReference type="SMART" id="SM00050">
    <property type="entry name" value="DISIN"/>
    <property type="match status" value="1"/>
</dbReference>
<sequence length="921" mass="98518">MSHSFFRLPVALVVLLSLWMTAVSGSSAPPRPLKRVAHPSTIALEILPRRPSSGKTLNIRSSPDTLTSPTLRHSDTFRLTIRAFGTVYYLHLRPNDHLLHSTARINHYTNGPDGRAVLYRTEPLLRENVRAYWGEVIEPEHTAARLREDAAGVIPRPNGKTEMGWARIIVHHQGDVDLGVAPSFEGAFSVDGIVHHITTKDNYLRNKLHLDPEIAEYVDDGDSGLVIFRDSDLISALEEGEATRLWNPFGEESNPLARTKRPQTCSHDSLAYNTDPQQNPVLRKIPRPAWYDPRNILDGSKSLWDESIVFEKRDDVAGGGSTSDFVNSIGQTAGCSTTQKVVYMGVAADCVYTMKYGSTQNATTQILNNWNMASSLYKTTFNVSLGIIHIDMHDATCPSPPDVTRPWNTDCGNVTLNDRLALFSQWRGTIGDDGTGLWHLMSGCPTGTEVGVAWLGTICQQQASGSGTNIVSGTAVSTQGRTEWEVVAHEIGHNFGAIHDCQDGCALNSTTSCCPMTASSCNANDAFIMSPVTSPSQMQFSACSIGNICSLMQANAANKVNTSCIQDPDPSKQTISLQMCGNGIVEAGEDCDPGIGSSSACCNAATCKFKTGAVCDPSSSPCCTAGCAFAPTTQICRPSMDSKCDTAEMCTGNSSSCPADVFAPNGQSCGDNGLACANGHCTSESQQCQIVGASMSLTTACPRKSDSTCQVSCQDPTNPNQCVLLQSQLIDGSPCGFGGTCSGGNCVPGSILDTAKAWYVDNLQISIPVSVAAGIVALLMLWAFIVFVKRCCCGGRDGPKSPRAAKFKGQRIASWTPAPVSSSPEPLLVQIPESQLAIPASLRAGSDEAYRQAPPMAHTRDRSLAGGARGGGTMNQFPSSNRQNQFGPSGQDQYGQRRGRVAQGGDHDQSNWVDPIAWNGR</sequence>
<evidence type="ECO:0000256" key="3">
    <source>
        <dbReference type="ARBA" id="ARBA00074021"/>
    </source>
</evidence>
<feature type="domain" description="Peptidase M12B" evidence="9">
    <location>
        <begin position="340"/>
        <end position="553"/>
    </location>
</feature>
<feature type="chain" id="PRO_5021379936" description="Disintegrin and metalloproteinase domain-containing protein B" evidence="7">
    <location>
        <begin position="26"/>
        <end position="921"/>
    </location>
</feature>
<evidence type="ECO:0000313" key="11">
    <source>
        <dbReference type="Proteomes" id="UP000294933"/>
    </source>
</evidence>
<comment type="function">
    <text evidence="2">Probable zinc protease.</text>
</comment>
<dbReference type="PROSITE" id="PS50214">
    <property type="entry name" value="DISINTEGRIN_2"/>
    <property type="match status" value="1"/>
</dbReference>
<dbReference type="SUPFAM" id="SSF57552">
    <property type="entry name" value="Blood coagulation inhibitor (disintegrin)"/>
    <property type="match status" value="1"/>
</dbReference>
<keyword evidence="6" id="KW-1133">Transmembrane helix</keyword>
<dbReference type="FunFam" id="4.10.70.10:FF:000003">
    <property type="entry name" value="Disintegrin and metalloproteinase domain-containing protein 17"/>
    <property type="match status" value="1"/>
</dbReference>
<gene>
    <name evidence="10" type="ORF">BD410DRAFT_781544</name>
</gene>
<dbReference type="Pfam" id="PF13583">
    <property type="entry name" value="Reprolysin_4"/>
    <property type="match status" value="1"/>
</dbReference>
<dbReference type="PANTHER" id="PTHR11905:SF159">
    <property type="entry name" value="ADAM METALLOPROTEASE"/>
    <property type="match status" value="1"/>
</dbReference>
<dbReference type="InterPro" id="IPR001762">
    <property type="entry name" value="Disintegrin_dom"/>
</dbReference>
<keyword evidence="7" id="KW-0732">Signal</keyword>
<protein>
    <recommendedName>
        <fullName evidence="3">Disintegrin and metalloproteinase domain-containing protein B</fullName>
    </recommendedName>
</protein>
<evidence type="ECO:0000259" key="9">
    <source>
        <dbReference type="PROSITE" id="PS50215"/>
    </source>
</evidence>
<feature type="transmembrane region" description="Helical" evidence="6">
    <location>
        <begin position="765"/>
        <end position="788"/>
    </location>
</feature>
<dbReference type="Gene3D" id="4.10.70.10">
    <property type="entry name" value="Disintegrin domain"/>
    <property type="match status" value="1"/>
</dbReference>
<keyword evidence="6" id="KW-0812">Transmembrane</keyword>
<dbReference type="Pfam" id="PF00200">
    <property type="entry name" value="Disintegrin"/>
    <property type="match status" value="1"/>
</dbReference>
<evidence type="ECO:0000256" key="4">
    <source>
        <dbReference type="PROSITE-ProRule" id="PRU00276"/>
    </source>
</evidence>
<dbReference type="GO" id="GO:0046872">
    <property type="term" value="F:metal ion binding"/>
    <property type="evidence" value="ECO:0007669"/>
    <property type="project" value="UniProtKB-KW"/>
</dbReference>
<feature type="binding site" evidence="4">
    <location>
        <position position="493"/>
    </location>
    <ligand>
        <name>Zn(2+)</name>
        <dbReference type="ChEBI" id="CHEBI:29105"/>
        <note>catalytic</note>
    </ligand>
</feature>